<evidence type="ECO:0000256" key="3">
    <source>
        <dbReference type="SAM" id="Phobius"/>
    </source>
</evidence>
<dbReference type="Gene3D" id="1.50.10.100">
    <property type="entry name" value="Chondroitin AC/alginate lyase"/>
    <property type="match status" value="1"/>
</dbReference>
<dbReference type="InterPro" id="IPR008397">
    <property type="entry name" value="Alginate_lyase_dom"/>
</dbReference>
<protein>
    <submittedName>
        <fullName evidence="6">Chondroitin AC/alginate lyase</fullName>
    </submittedName>
</protein>
<feature type="signal peptide" evidence="4">
    <location>
        <begin position="1"/>
        <end position="41"/>
    </location>
</feature>
<keyword evidence="3" id="KW-1133">Transmembrane helix</keyword>
<accession>A0AAD7C0P5</accession>
<dbReference type="GO" id="GO:0042597">
    <property type="term" value="C:periplasmic space"/>
    <property type="evidence" value="ECO:0007669"/>
    <property type="project" value="InterPro"/>
</dbReference>
<feature type="transmembrane region" description="Helical" evidence="3">
    <location>
        <begin position="476"/>
        <end position="495"/>
    </location>
</feature>
<keyword evidence="2 6" id="KW-0456">Lyase</keyword>
<keyword evidence="3" id="KW-0812">Transmembrane</keyword>
<dbReference type="SUPFAM" id="SSF48230">
    <property type="entry name" value="Chondroitin AC/alginate lyase"/>
    <property type="match status" value="1"/>
</dbReference>
<evidence type="ECO:0000259" key="5">
    <source>
        <dbReference type="Pfam" id="PF05426"/>
    </source>
</evidence>
<organism evidence="6 7">
    <name type="scientific">Roridomyces roridus</name>
    <dbReference type="NCBI Taxonomy" id="1738132"/>
    <lineage>
        <taxon>Eukaryota</taxon>
        <taxon>Fungi</taxon>
        <taxon>Dikarya</taxon>
        <taxon>Basidiomycota</taxon>
        <taxon>Agaricomycotina</taxon>
        <taxon>Agaricomycetes</taxon>
        <taxon>Agaricomycetidae</taxon>
        <taxon>Agaricales</taxon>
        <taxon>Marasmiineae</taxon>
        <taxon>Mycenaceae</taxon>
        <taxon>Roridomyces</taxon>
    </lineage>
</organism>
<dbReference type="GO" id="GO:0016829">
    <property type="term" value="F:lyase activity"/>
    <property type="evidence" value="ECO:0007669"/>
    <property type="project" value="UniProtKB-KW"/>
</dbReference>
<keyword evidence="1 4" id="KW-0732">Signal</keyword>
<evidence type="ECO:0000313" key="7">
    <source>
        <dbReference type="Proteomes" id="UP001221142"/>
    </source>
</evidence>
<comment type="caution">
    <text evidence="6">The sequence shown here is derived from an EMBL/GenBank/DDBJ whole genome shotgun (WGS) entry which is preliminary data.</text>
</comment>
<proteinExistence type="predicted"/>
<dbReference type="EMBL" id="JARKIF010000006">
    <property type="protein sequence ID" value="KAJ7636191.1"/>
    <property type="molecule type" value="Genomic_DNA"/>
</dbReference>
<feature type="domain" description="Alginate lyase" evidence="5">
    <location>
        <begin position="88"/>
        <end position="379"/>
    </location>
</feature>
<gene>
    <name evidence="6" type="ORF">FB45DRAFT_906079</name>
</gene>
<evidence type="ECO:0000313" key="6">
    <source>
        <dbReference type="EMBL" id="KAJ7636191.1"/>
    </source>
</evidence>
<sequence length="498" mass="53576">MTRSHAATRLREPPSRTHTPLVLPLSLLLLTLSLCAPMAAATNVFTCYANDFVDPTYAAAGKYASNLAGAQDTIVAWAEEMNSYGPWSVTFKPVLAPSGNNHDYMSWAPYQWPDCSHAGNKTVLIPQQMWKTCAYVFRDGQVNPDRTTINDFQSFFNLSDAILYNSLAHTFQNQSSSVYSQNVVRFIKTWFLDSNTSMNPNLNYAQMNRGPNGQTGEYTGILDLRGFAKIASGILTLRKRGSTDWTQDIDGQMVAWCKQYINWLQTAPTAKQAAGSTNNHGTIFVNQLAALKLIVNDTAGATTLGRAYFGGIYKNQIAANGDQPEEAARTRPYHYRNFNIAGMITNARLLTYADPTSNCWHTLSHSGSTIQSAIDFLMKTKPGATSETNVTAEIYPNVAAVGAQYGDPSGKYVSFLKAADASGFAYADDATFLWDQPLAGGSAGVTSASAAGGATGSAPGPAGPSANAPGNEAVRIGGGVPLLYGLFAMLVVWIVDLL</sequence>
<dbReference type="Proteomes" id="UP001221142">
    <property type="component" value="Unassembled WGS sequence"/>
</dbReference>
<evidence type="ECO:0000256" key="2">
    <source>
        <dbReference type="ARBA" id="ARBA00023239"/>
    </source>
</evidence>
<evidence type="ECO:0000256" key="4">
    <source>
        <dbReference type="SAM" id="SignalP"/>
    </source>
</evidence>
<dbReference type="Pfam" id="PF05426">
    <property type="entry name" value="Alginate_lyase"/>
    <property type="match status" value="1"/>
</dbReference>
<dbReference type="AlphaFoldDB" id="A0AAD7C0P5"/>
<keyword evidence="3" id="KW-0472">Membrane</keyword>
<keyword evidence="7" id="KW-1185">Reference proteome</keyword>
<evidence type="ECO:0000256" key="1">
    <source>
        <dbReference type="ARBA" id="ARBA00022729"/>
    </source>
</evidence>
<name>A0AAD7C0P5_9AGAR</name>
<feature type="chain" id="PRO_5042283783" evidence="4">
    <location>
        <begin position="42"/>
        <end position="498"/>
    </location>
</feature>
<dbReference type="InterPro" id="IPR008929">
    <property type="entry name" value="Chondroitin_lyas"/>
</dbReference>
<reference evidence="6" key="1">
    <citation type="submission" date="2023-03" db="EMBL/GenBank/DDBJ databases">
        <title>Massive genome expansion in bonnet fungi (Mycena s.s.) driven by repeated elements and novel gene families across ecological guilds.</title>
        <authorList>
            <consortium name="Lawrence Berkeley National Laboratory"/>
            <person name="Harder C.B."/>
            <person name="Miyauchi S."/>
            <person name="Viragh M."/>
            <person name="Kuo A."/>
            <person name="Thoen E."/>
            <person name="Andreopoulos B."/>
            <person name="Lu D."/>
            <person name="Skrede I."/>
            <person name="Drula E."/>
            <person name="Henrissat B."/>
            <person name="Morin E."/>
            <person name="Kohler A."/>
            <person name="Barry K."/>
            <person name="LaButti K."/>
            <person name="Morin E."/>
            <person name="Salamov A."/>
            <person name="Lipzen A."/>
            <person name="Mereny Z."/>
            <person name="Hegedus B."/>
            <person name="Baldrian P."/>
            <person name="Stursova M."/>
            <person name="Weitz H."/>
            <person name="Taylor A."/>
            <person name="Grigoriev I.V."/>
            <person name="Nagy L.G."/>
            <person name="Martin F."/>
            <person name="Kauserud H."/>
        </authorList>
    </citation>
    <scope>NUCLEOTIDE SEQUENCE</scope>
    <source>
        <strain evidence="6">9284</strain>
    </source>
</reference>